<evidence type="ECO:0000313" key="6">
    <source>
        <dbReference type="EMBL" id="EHM13329.1"/>
    </source>
</evidence>
<organism evidence="6 7">
    <name type="scientific">Jonquetella anthropi DSM 22815</name>
    <dbReference type="NCBI Taxonomy" id="885272"/>
    <lineage>
        <taxon>Bacteria</taxon>
        <taxon>Thermotogati</taxon>
        <taxon>Synergistota</taxon>
        <taxon>Synergistia</taxon>
        <taxon>Synergistales</taxon>
        <taxon>Dethiosulfovibrionaceae</taxon>
        <taxon>Jonquetella</taxon>
    </lineage>
</organism>
<proteinExistence type="inferred from homology"/>
<dbReference type="eggNOG" id="COG0747">
    <property type="taxonomic scope" value="Bacteria"/>
</dbReference>
<feature type="signal peptide" evidence="4">
    <location>
        <begin position="1"/>
        <end position="24"/>
    </location>
</feature>
<sequence length="436" mass="48625">MKRRGISLLVAACLACGAVGTGMAHDMPDTLIVANSADIKTLNPMYTGDTVSAQVFLSIYDHLLWQDLEGNLIPRLAESWETPDPLTYILHLRRGVKFHNGDPFTAEDAKLTIDRGRTTIAATGANVLLKDIKEVEIKEDYTIVIHMSQPYTPLLYAFTEVWGSVMDKKAMEKLGDKYFEHPIGTGPFKFVSWTKGDRVVLERNDDYWGDKAEFKNLIIRAIPETSVRTIELESGSVDMIYKVNVHDINRIAENPKLQVLRRPELRSDYYILNCSRPPFNDVRVRQAFAKALDIVGIQKAVFRGVGRAARGPLPLGMRYFDDTLPMPVQDVEGARALLKEAGVGQLNITIRVNESKERIDAATIAQAQLAEVGINAEIQVLEYGALLDILDRGDFDVSLLGWGNNLPDPEYAMSRLYHTRGIVGPLQRSENGRVAG</sequence>
<evidence type="ECO:0000256" key="4">
    <source>
        <dbReference type="SAM" id="SignalP"/>
    </source>
</evidence>
<dbReference type="Gene3D" id="3.10.105.10">
    <property type="entry name" value="Dipeptide-binding Protein, Domain 3"/>
    <property type="match status" value="1"/>
</dbReference>
<dbReference type="InterPro" id="IPR023765">
    <property type="entry name" value="SBP_5_CS"/>
</dbReference>
<dbReference type="SUPFAM" id="SSF53850">
    <property type="entry name" value="Periplasmic binding protein-like II"/>
    <property type="match status" value="1"/>
</dbReference>
<keyword evidence="3 4" id="KW-0732">Signal</keyword>
<name>H0UKX0_9BACT</name>
<dbReference type="Gene3D" id="3.40.190.10">
    <property type="entry name" value="Periplasmic binding protein-like II"/>
    <property type="match status" value="1"/>
</dbReference>
<evidence type="ECO:0000256" key="3">
    <source>
        <dbReference type="ARBA" id="ARBA00022729"/>
    </source>
</evidence>
<comment type="similarity">
    <text evidence="1">Belongs to the bacterial solute-binding protein 5 family.</text>
</comment>
<dbReference type="GO" id="GO:0043190">
    <property type="term" value="C:ATP-binding cassette (ABC) transporter complex"/>
    <property type="evidence" value="ECO:0007669"/>
    <property type="project" value="InterPro"/>
</dbReference>
<gene>
    <name evidence="6" type="ORF">JonanDRAFT_0956</name>
</gene>
<dbReference type="GO" id="GO:0042597">
    <property type="term" value="C:periplasmic space"/>
    <property type="evidence" value="ECO:0007669"/>
    <property type="project" value="UniProtKB-ARBA"/>
</dbReference>
<dbReference type="GO" id="GO:1904680">
    <property type="term" value="F:peptide transmembrane transporter activity"/>
    <property type="evidence" value="ECO:0007669"/>
    <property type="project" value="TreeGrafter"/>
</dbReference>
<keyword evidence="7" id="KW-1185">Reference proteome</keyword>
<dbReference type="EMBL" id="CM001376">
    <property type="protein sequence ID" value="EHM13329.1"/>
    <property type="molecule type" value="Genomic_DNA"/>
</dbReference>
<dbReference type="Gene3D" id="3.90.76.10">
    <property type="entry name" value="Dipeptide-binding Protein, Domain 1"/>
    <property type="match status" value="1"/>
</dbReference>
<dbReference type="InterPro" id="IPR030678">
    <property type="entry name" value="Peptide/Ni-bd"/>
</dbReference>
<dbReference type="PANTHER" id="PTHR30290">
    <property type="entry name" value="PERIPLASMIC BINDING COMPONENT OF ABC TRANSPORTER"/>
    <property type="match status" value="1"/>
</dbReference>
<dbReference type="InterPro" id="IPR039424">
    <property type="entry name" value="SBP_5"/>
</dbReference>
<evidence type="ECO:0000256" key="2">
    <source>
        <dbReference type="ARBA" id="ARBA00022448"/>
    </source>
</evidence>
<dbReference type="PANTHER" id="PTHR30290:SF9">
    <property type="entry name" value="OLIGOPEPTIDE-BINDING PROTEIN APPA"/>
    <property type="match status" value="1"/>
</dbReference>
<dbReference type="HOGENOM" id="CLU_017028_7_4_0"/>
<dbReference type="GO" id="GO:0015833">
    <property type="term" value="P:peptide transport"/>
    <property type="evidence" value="ECO:0007669"/>
    <property type="project" value="TreeGrafter"/>
</dbReference>
<dbReference type="InterPro" id="IPR000914">
    <property type="entry name" value="SBP_5_dom"/>
</dbReference>
<feature type="domain" description="Solute-binding protein family 5" evidence="5">
    <location>
        <begin position="72"/>
        <end position="421"/>
    </location>
</feature>
<keyword evidence="2" id="KW-0813">Transport</keyword>
<dbReference type="PROSITE" id="PS01040">
    <property type="entry name" value="SBP_BACTERIAL_5"/>
    <property type="match status" value="1"/>
</dbReference>
<dbReference type="AlphaFoldDB" id="H0UKX0"/>
<evidence type="ECO:0000256" key="1">
    <source>
        <dbReference type="ARBA" id="ARBA00005695"/>
    </source>
</evidence>
<reference evidence="6 7" key="1">
    <citation type="submission" date="2011-11" db="EMBL/GenBank/DDBJ databases">
        <title>The Noncontiguous Finished genome of Jonquetella anthropi DSM 22815.</title>
        <authorList>
            <consortium name="US DOE Joint Genome Institute (JGI-PGF)"/>
            <person name="Lucas S."/>
            <person name="Copeland A."/>
            <person name="Lapidus A."/>
            <person name="Glavina del Rio T."/>
            <person name="Dalin E."/>
            <person name="Tice H."/>
            <person name="Bruce D."/>
            <person name="Goodwin L."/>
            <person name="Pitluck S."/>
            <person name="Peters L."/>
            <person name="Mikhailova N."/>
            <person name="Held B."/>
            <person name="Kyrpides N."/>
            <person name="Mavromatis K."/>
            <person name="Ivanova N."/>
            <person name="Markowitz V."/>
            <person name="Cheng J.-F."/>
            <person name="Hugenholtz P."/>
            <person name="Woyke T."/>
            <person name="Wu D."/>
            <person name="Gronow S."/>
            <person name="Wellnitz S."/>
            <person name="Brambilla E."/>
            <person name="Klenk H.-P."/>
            <person name="Eisen J.A."/>
        </authorList>
    </citation>
    <scope>NUCLEOTIDE SEQUENCE [LARGE SCALE GENOMIC DNA]</scope>
    <source>
        <strain evidence="6 7">DSM 22815</strain>
    </source>
</reference>
<accession>H0UKX0</accession>
<protein>
    <submittedName>
        <fullName evidence="6">ABC-type dipeptide transport system, periplasmic component</fullName>
    </submittedName>
</protein>
<dbReference type="Pfam" id="PF00496">
    <property type="entry name" value="SBP_bac_5"/>
    <property type="match status" value="1"/>
</dbReference>
<evidence type="ECO:0000259" key="5">
    <source>
        <dbReference type="Pfam" id="PF00496"/>
    </source>
</evidence>
<evidence type="ECO:0000313" key="7">
    <source>
        <dbReference type="Proteomes" id="UP000003806"/>
    </source>
</evidence>
<feature type="chain" id="PRO_5003541957" evidence="4">
    <location>
        <begin position="25"/>
        <end position="436"/>
    </location>
</feature>
<dbReference type="Proteomes" id="UP000003806">
    <property type="component" value="Chromosome"/>
</dbReference>
<dbReference type="STRING" id="885272.JonanDRAFT_0956"/>
<dbReference type="PIRSF" id="PIRSF002741">
    <property type="entry name" value="MppA"/>
    <property type="match status" value="1"/>
</dbReference>